<comment type="caution">
    <text evidence="12">The sequence shown here is derived from an EMBL/GenBank/DDBJ whole genome shotgun (WGS) entry which is preliminary data.</text>
</comment>
<feature type="transmembrane region" description="Helical" evidence="11">
    <location>
        <begin position="85"/>
        <end position="105"/>
    </location>
</feature>
<feature type="transmembrane region" description="Helical" evidence="11">
    <location>
        <begin position="221"/>
        <end position="246"/>
    </location>
</feature>
<dbReference type="SUPFAM" id="SSF81340">
    <property type="entry name" value="Clc chloride channel"/>
    <property type="match status" value="1"/>
</dbReference>
<evidence type="ECO:0000256" key="7">
    <source>
        <dbReference type="ARBA" id="ARBA00023173"/>
    </source>
</evidence>
<gene>
    <name evidence="12" type="ORF">C7443_1145</name>
</gene>
<keyword evidence="5" id="KW-0406">Ion transport</keyword>
<dbReference type="PRINTS" id="PR00762">
    <property type="entry name" value="CLCHANNEL"/>
</dbReference>
<organism evidence="12 13">
    <name type="scientific">Plasticicumulans acidivorans</name>
    <dbReference type="NCBI Taxonomy" id="886464"/>
    <lineage>
        <taxon>Bacteria</taxon>
        <taxon>Pseudomonadati</taxon>
        <taxon>Pseudomonadota</taxon>
        <taxon>Gammaproteobacteria</taxon>
        <taxon>Candidatus Competibacteraceae</taxon>
        <taxon>Plasticicumulans</taxon>
    </lineage>
</organism>
<evidence type="ECO:0000256" key="4">
    <source>
        <dbReference type="ARBA" id="ARBA00022989"/>
    </source>
</evidence>
<keyword evidence="9" id="KW-0407">Ion channel</keyword>
<dbReference type="InterPro" id="IPR014743">
    <property type="entry name" value="Cl-channel_core"/>
</dbReference>
<keyword evidence="2" id="KW-0813">Transport</keyword>
<evidence type="ECO:0000313" key="13">
    <source>
        <dbReference type="Proteomes" id="UP000246569"/>
    </source>
</evidence>
<dbReference type="InterPro" id="IPR001807">
    <property type="entry name" value="ClC"/>
</dbReference>
<evidence type="ECO:0000256" key="6">
    <source>
        <dbReference type="ARBA" id="ARBA00023136"/>
    </source>
</evidence>
<keyword evidence="4 11" id="KW-1133">Transmembrane helix</keyword>
<accession>A0A317MQH6</accession>
<evidence type="ECO:0000256" key="3">
    <source>
        <dbReference type="ARBA" id="ARBA00022692"/>
    </source>
</evidence>
<evidence type="ECO:0000313" key="12">
    <source>
        <dbReference type="EMBL" id="PWV58681.1"/>
    </source>
</evidence>
<sequence>MINESSRTPKPDDGGTDSLLSSSIDARRTLHRLRRRARRSAFMWRQRLAFFIGAGCVGLAAVLFAQGSDFAFEVFNQMLDRYPYWPWLVTPLTFALLIWSTEGVLRATRGSGIPQVIGAIGRPEREFRERMLSLPVAVGKMALTLFALLGGASVGREGPTVHVGAALMYNIGSRFELFGRRTVNGLILAGGAAGIAAAFNTPLAGVMFAIEELSHTFEQRFSGLVLSAVMFGGVVSLGIIGNYTYFGSVYAQLDFGPAWLAVLACGLGGGLAGGIYSRVILLTVTGMPKPFGNWRRNHPVMFAFACGVLLAAVGAASGNQVFGTGYEQARSILQGVPDGDGLFGLWKLLANILSYIAGIPGGFFSPSLAVGAGIGQWIAPLIPGASFASVALLGMSAYLAGVTQAPLTAIVISLELTDGHALVLPVIAACLLARACSALVCRVPVYKAFAFYLFDSSRK</sequence>
<feature type="transmembrane region" description="Helical" evidence="11">
    <location>
        <begin position="300"/>
        <end position="322"/>
    </location>
</feature>
<evidence type="ECO:0000256" key="1">
    <source>
        <dbReference type="ARBA" id="ARBA00004141"/>
    </source>
</evidence>
<evidence type="ECO:0000256" key="2">
    <source>
        <dbReference type="ARBA" id="ARBA00022448"/>
    </source>
</evidence>
<dbReference type="InterPro" id="IPR050368">
    <property type="entry name" value="ClC-type_chloride_channel"/>
</dbReference>
<keyword evidence="3 11" id="KW-0812">Transmembrane</keyword>
<dbReference type="EMBL" id="QGTJ01000014">
    <property type="protein sequence ID" value="PWV58681.1"/>
    <property type="molecule type" value="Genomic_DNA"/>
</dbReference>
<comment type="subcellular location">
    <subcellularLocation>
        <location evidence="1">Membrane</location>
        <topology evidence="1">Multi-pass membrane protein</topology>
    </subcellularLocation>
</comment>
<dbReference type="Pfam" id="PF00654">
    <property type="entry name" value="Voltage_CLC"/>
    <property type="match status" value="1"/>
</dbReference>
<keyword evidence="6 11" id="KW-0472">Membrane</keyword>
<keyword evidence="13" id="KW-1185">Reference proteome</keyword>
<feature type="transmembrane region" description="Helical" evidence="11">
    <location>
        <begin position="342"/>
        <end position="365"/>
    </location>
</feature>
<feature type="region of interest" description="Disordered" evidence="10">
    <location>
        <begin position="1"/>
        <end position="20"/>
    </location>
</feature>
<dbReference type="AlphaFoldDB" id="A0A317MQH6"/>
<dbReference type="GO" id="GO:0034707">
    <property type="term" value="C:chloride channel complex"/>
    <property type="evidence" value="ECO:0007669"/>
    <property type="project" value="UniProtKB-KW"/>
</dbReference>
<feature type="transmembrane region" description="Helical" evidence="11">
    <location>
        <begin position="421"/>
        <end position="441"/>
    </location>
</feature>
<dbReference type="CDD" id="cd01034">
    <property type="entry name" value="EriC_like"/>
    <property type="match status" value="1"/>
</dbReference>
<evidence type="ECO:0000256" key="9">
    <source>
        <dbReference type="ARBA" id="ARBA00023303"/>
    </source>
</evidence>
<dbReference type="GO" id="GO:0005254">
    <property type="term" value="F:chloride channel activity"/>
    <property type="evidence" value="ECO:0007669"/>
    <property type="project" value="UniProtKB-KW"/>
</dbReference>
<reference evidence="12 13" key="1">
    <citation type="submission" date="2018-05" db="EMBL/GenBank/DDBJ databases">
        <title>Genomic Encyclopedia of Type Strains, Phase IV (KMG-IV): sequencing the most valuable type-strain genomes for metagenomic binning, comparative biology and taxonomic classification.</title>
        <authorList>
            <person name="Goeker M."/>
        </authorList>
    </citation>
    <scope>NUCLEOTIDE SEQUENCE [LARGE SCALE GENOMIC DNA]</scope>
    <source>
        <strain evidence="12 13">DSM 23606</strain>
    </source>
</reference>
<feature type="transmembrane region" description="Helical" evidence="11">
    <location>
        <begin position="377"/>
        <end position="401"/>
    </location>
</feature>
<dbReference type="Proteomes" id="UP000246569">
    <property type="component" value="Unassembled WGS sequence"/>
</dbReference>
<evidence type="ECO:0000256" key="10">
    <source>
        <dbReference type="SAM" id="MobiDB-lite"/>
    </source>
</evidence>
<feature type="transmembrane region" description="Helical" evidence="11">
    <location>
        <begin position="258"/>
        <end position="279"/>
    </location>
</feature>
<proteinExistence type="predicted"/>
<feature type="transmembrane region" description="Helical" evidence="11">
    <location>
        <begin position="132"/>
        <end position="152"/>
    </location>
</feature>
<keyword evidence="7" id="KW-0869">Chloride channel</keyword>
<evidence type="ECO:0000256" key="8">
    <source>
        <dbReference type="ARBA" id="ARBA00023214"/>
    </source>
</evidence>
<feature type="transmembrane region" description="Helical" evidence="11">
    <location>
        <begin position="48"/>
        <end position="65"/>
    </location>
</feature>
<dbReference type="PANTHER" id="PTHR43427:SF6">
    <property type="entry name" value="CHLORIDE CHANNEL PROTEIN CLC-E"/>
    <property type="match status" value="1"/>
</dbReference>
<feature type="transmembrane region" description="Helical" evidence="11">
    <location>
        <begin position="186"/>
        <end position="209"/>
    </location>
</feature>
<name>A0A317MQH6_9GAMM</name>
<protein>
    <submittedName>
        <fullName evidence="12">H+/Cl-antiporter ClcA</fullName>
    </submittedName>
</protein>
<dbReference type="Gene3D" id="1.10.3080.10">
    <property type="entry name" value="Clc chloride channel"/>
    <property type="match status" value="1"/>
</dbReference>
<evidence type="ECO:0000256" key="11">
    <source>
        <dbReference type="SAM" id="Phobius"/>
    </source>
</evidence>
<keyword evidence="8" id="KW-0868">Chloride</keyword>
<dbReference type="PANTHER" id="PTHR43427">
    <property type="entry name" value="CHLORIDE CHANNEL PROTEIN CLC-E"/>
    <property type="match status" value="1"/>
</dbReference>
<evidence type="ECO:0000256" key="5">
    <source>
        <dbReference type="ARBA" id="ARBA00023065"/>
    </source>
</evidence>